<comment type="caution">
    <text evidence="2">The sequence shown here is derived from an EMBL/GenBank/DDBJ whole genome shotgun (WGS) entry which is preliminary data.</text>
</comment>
<protein>
    <submittedName>
        <fullName evidence="2">Uncharacterized protein</fullName>
    </submittedName>
</protein>
<keyword evidence="3" id="KW-1185">Reference proteome</keyword>
<evidence type="ECO:0000256" key="1">
    <source>
        <dbReference type="SAM" id="MobiDB-lite"/>
    </source>
</evidence>
<dbReference type="EMBL" id="JADYXP020000005">
    <property type="protein sequence ID" value="KAL0123936.1"/>
    <property type="molecule type" value="Genomic_DNA"/>
</dbReference>
<organism evidence="2 3">
    <name type="scientific">Cardiocondyla obscurior</name>
    <dbReference type="NCBI Taxonomy" id="286306"/>
    <lineage>
        <taxon>Eukaryota</taxon>
        <taxon>Metazoa</taxon>
        <taxon>Ecdysozoa</taxon>
        <taxon>Arthropoda</taxon>
        <taxon>Hexapoda</taxon>
        <taxon>Insecta</taxon>
        <taxon>Pterygota</taxon>
        <taxon>Neoptera</taxon>
        <taxon>Endopterygota</taxon>
        <taxon>Hymenoptera</taxon>
        <taxon>Apocrita</taxon>
        <taxon>Aculeata</taxon>
        <taxon>Formicoidea</taxon>
        <taxon>Formicidae</taxon>
        <taxon>Myrmicinae</taxon>
        <taxon>Cardiocondyla</taxon>
    </lineage>
</organism>
<gene>
    <name evidence="2" type="ORF">PUN28_006038</name>
</gene>
<accession>A0AAW2G6R7</accession>
<evidence type="ECO:0000313" key="2">
    <source>
        <dbReference type="EMBL" id="KAL0123936.1"/>
    </source>
</evidence>
<evidence type="ECO:0000313" key="3">
    <source>
        <dbReference type="Proteomes" id="UP001430953"/>
    </source>
</evidence>
<proteinExistence type="predicted"/>
<dbReference type="AlphaFoldDB" id="A0AAW2G6R7"/>
<feature type="region of interest" description="Disordered" evidence="1">
    <location>
        <begin position="76"/>
        <end position="98"/>
    </location>
</feature>
<feature type="region of interest" description="Disordered" evidence="1">
    <location>
        <begin position="113"/>
        <end position="135"/>
    </location>
</feature>
<feature type="compositionally biased region" description="Basic and acidic residues" evidence="1">
    <location>
        <begin position="79"/>
        <end position="94"/>
    </location>
</feature>
<dbReference type="Proteomes" id="UP001430953">
    <property type="component" value="Unassembled WGS sequence"/>
</dbReference>
<sequence>MPRRDLDFAPGNALQPGRSPLPSASPSKGGNENHPFTLPERLIETTDVATCKPSRLQIRFRFAFAASPELLRSPRRAYTIHERKQERGERERSGPDSLKVLCAAPAKSFLRALPAQSRPGAKGRKRKGHEKEQGKKNFAYLPIYLPTYLPTRRGRARALKSSSACS</sequence>
<reference evidence="2 3" key="1">
    <citation type="submission" date="2023-03" db="EMBL/GenBank/DDBJ databases">
        <title>High recombination rates correlate with genetic variation in Cardiocondyla obscurior ants.</title>
        <authorList>
            <person name="Errbii M."/>
        </authorList>
    </citation>
    <scope>NUCLEOTIDE SEQUENCE [LARGE SCALE GENOMIC DNA]</scope>
    <source>
        <strain evidence="2">Alpha-2009</strain>
        <tissue evidence="2">Whole body</tissue>
    </source>
</reference>
<feature type="region of interest" description="Disordered" evidence="1">
    <location>
        <begin position="1"/>
        <end position="37"/>
    </location>
</feature>
<name>A0AAW2G6R7_9HYME</name>